<dbReference type="InterPro" id="IPR000835">
    <property type="entry name" value="HTH_MarR-typ"/>
</dbReference>
<evidence type="ECO:0000313" key="2">
    <source>
        <dbReference type="EMBL" id="MDF2095230.1"/>
    </source>
</evidence>
<dbReference type="PANTHER" id="PTHR33164">
    <property type="entry name" value="TRANSCRIPTIONAL REGULATOR, MARR FAMILY"/>
    <property type="match status" value="1"/>
</dbReference>
<sequence length="153" mass="16821">MSQIISLSPAHRNGADPAFCVEEQVAHLLRRAHQRACALFLSSIGADNLTPTQFFALARLHEQGPVSQNHLGRLAAMDPATVQGVVRRLSERGMITRAPHPQDRRRTLLTLTKDGEALIAGLLDSAQEADARLLGRLSSEERVTFLALLRRIT</sequence>
<evidence type="ECO:0000313" key="3">
    <source>
        <dbReference type="Proteomes" id="UP001215503"/>
    </source>
</evidence>
<protein>
    <submittedName>
        <fullName evidence="2">MarR family transcriptional regulator</fullName>
    </submittedName>
</protein>
<dbReference type="InterPro" id="IPR039422">
    <property type="entry name" value="MarR/SlyA-like"/>
</dbReference>
<name>A0ABT5YKB4_9PROT</name>
<dbReference type="Proteomes" id="UP001215503">
    <property type="component" value="Unassembled WGS sequence"/>
</dbReference>
<dbReference type="InterPro" id="IPR036388">
    <property type="entry name" value="WH-like_DNA-bd_sf"/>
</dbReference>
<dbReference type="SUPFAM" id="SSF46785">
    <property type="entry name" value="Winged helix' DNA-binding domain"/>
    <property type="match status" value="1"/>
</dbReference>
<accession>A0ABT5YKB4</accession>
<organism evidence="2 3">
    <name type="scientific">Aquibaculum arenosum</name>
    <dbReference type="NCBI Taxonomy" id="3032591"/>
    <lineage>
        <taxon>Bacteria</taxon>
        <taxon>Pseudomonadati</taxon>
        <taxon>Pseudomonadota</taxon>
        <taxon>Alphaproteobacteria</taxon>
        <taxon>Rhodospirillales</taxon>
        <taxon>Rhodovibrionaceae</taxon>
        <taxon>Aquibaculum</taxon>
    </lineage>
</organism>
<dbReference type="Gene3D" id="1.10.10.10">
    <property type="entry name" value="Winged helix-like DNA-binding domain superfamily/Winged helix DNA-binding domain"/>
    <property type="match status" value="1"/>
</dbReference>
<reference evidence="2 3" key="1">
    <citation type="submission" date="2023-03" db="EMBL/GenBank/DDBJ databases">
        <title>Fodinicurvata sp. CAU 1616 isolated from sea sendiment.</title>
        <authorList>
            <person name="Kim W."/>
        </authorList>
    </citation>
    <scope>NUCLEOTIDE SEQUENCE [LARGE SCALE GENOMIC DNA]</scope>
    <source>
        <strain evidence="2 3">CAU 1616</strain>
    </source>
</reference>
<dbReference type="SMART" id="SM00347">
    <property type="entry name" value="HTH_MARR"/>
    <property type="match status" value="1"/>
</dbReference>
<dbReference type="RefSeq" id="WP_275820453.1">
    <property type="nucleotide sequence ID" value="NZ_JARHUD010000002.1"/>
</dbReference>
<gene>
    <name evidence="2" type="ORF">P2G67_04495</name>
</gene>
<dbReference type="Pfam" id="PF01047">
    <property type="entry name" value="MarR"/>
    <property type="match status" value="1"/>
</dbReference>
<dbReference type="PRINTS" id="PR00598">
    <property type="entry name" value="HTHMARR"/>
</dbReference>
<feature type="domain" description="HTH marR-type" evidence="1">
    <location>
        <begin position="22"/>
        <end position="153"/>
    </location>
</feature>
<evidence type="ECO:0000259" key="1">
    <source>
        <dbReference type="PROSITE" id="PS50995"/>
    </source>
</evidence>
<dbReference type="InterPro" id="IPR036390">
    <property type="entry name" value="WH_DNA-bd_sf"/>
</dbReference>
<keyword evidence="3" id="KW-1185">Reference proteome</keyword>
<proteinExistence type="predicted"/>
<dbReference type="PROSITE" id="PS50995">
    <property type="entry name" value="HTH_MARR_2"/>
    <property type="match status" value="1"/>
</dbReference>
<dbReference type="PANTHER" id="PTHR33164:SF95">
    <property type="entry name" value="TRANSCRIPTIONAL REGULATOR"/>
    <property type="match status" value="1"/>
</dbReference>
<comment type="caution">
    <text evidence="2">The sequence shown here is derived from an EMBL/GenBank/DDBJ whole genome shotgun (WGS) entry which is preliminary data.</text>
</comment>
<dbReference type="EMBL" id="JARHUD010000002">
    <property type="protein sequence ID" value="MDF2095230.1"/>
    <property type="molecule type" value="Genomic_DNA"/>
</dbReference>